<comment type="caution">
    <text evidence="3">The sequence shown here is derived from an EMBL/GenBank/DDBJ whole genome shotgun (WGS) entry which is preliminary data.</text>
</comment>
<feature type="region of interest" description="Disordered" evidence="1">
    <location>
        <begin position="155"/>
        <end position="292"/>
    </location>
</feature>
<dbReference type="SUPFAM" id="SSF52113">
    <property type="entry name" value="BRCT domain"/>
    <property type="match status" value="1"/>
</dbReference>
<evidence type="ECO:0000313" key="3">
    <source>
        <dbReference type="EMBL" id="PWW73067.1"/>
    </source>
</evidence>
<feature type="region of interest" description="Disordered" evidence="1">
    <location>
        <begin position="1"/>
        <end position="105"/>
    </location>
</feature>
<dbReference type="OrthoDB" id="2384350at2759"/>
<name>A0A317SH60_9PEZI</name>
<feature type="compositionally biased region" description="Acidic residues" evidence="1">
    <location>
        <begin position="628"/>
        <end position="642"/>
    </location>
</feature>
<keyword evidence="4" id="KW-1185">Reference proteome</keyword>
<feature type="region of interest" description="Disordered" evidence="1">
    <location>
        <begin position="795"/>
        <end position="834"/>
    </location>
</feature>
<feature type="compositionally biased region" description="Low complexity" evidence="1">
    <location>
        <begin position="658"/>
        <end position="670"/>
    </location>
</feature>
<dbReference type="PANTHER" id="PTHR14625:SF3">
    <property type="entry name" value="MICROCEPHALIN"/>
    <property type="match status" value="1"/>
</dbReference>
<dbReference type="InterPro" id="IPR022047">
    <property type="entry name" value="Microcephalin-like"/>
</dbReference>
<dbReference type="Gene3D" id="3.40.50.10190">
    <property type="entry name" value="BRCT domain"/>
    <property type="match status" value="1"/>
</dbReference>
<protein>
    <recommendedName>
        <fullName evidence="2">BRCT domain-containing protein</fullName>
    </recommendedName>
</protein>
<sequence>MTEPQPRKYLTRSRAKAEANPTESKRQEKSQRTSGKRKALTEAASSNEPDPPIRATRASKRTIKMQDPAPQPARGVKAAPKRKSEKTTSTATKKPTMAAAKAPKKVAFVARPQKFLEDKENLIPVQKGGHLDTDELMSTSMGALSVKPIRVLATKPQLPTVPPSTVILDPIPALSPSKARRAPIRDLKLPDDGSEDELSSPHHPKLTAKPKRVGGTAAKPVGMDSNENKPLDISASLISSPARRPPASPFRPTKSNPPTKTLDPSGLSGTVLASPARRPVPGTIPGFRASPIKGSFRLEPLTTLSAIDHQPPSKLGTRNLPKRVKVANYVKVDGDQDELGMDTETNLLSRKIPRAVKIKLFDFKDPEQAMMFQSEDSSALFDEIMSPAKKEPRPLEDKSLDKMLEEIESERKAVFSPATAKTSTTHPTPPREFDFENLFGPSTTSPAPLHKNAPKLQEVPAPEIDSEGDITMENSEDNTETILKKELSLTPSRVPSCNRKHRGPSQSGSSYGFFDLEDDEDELPGGNTGMPFPPDGSLRSPIVRGISSIDLTVQPEPERRTLFPDAQPLRSGEVGHNLDWSPSKPNTSTGNIFGIPIDPELLLTQEEFLGIVESHVCKTTIPVNLPPEDSEAEDSDMETEDQENFHPTPHSSGIQRDPSPTARSSPPAASNHFARRNSGMVSQMGVLAGAVVFVDVYTAEGADASEPYENALRGLGARVLKSWNWNLDGGNKDKIGITHVVFKEGSPRTLQKVKDSKGVVVCVGVGWVIQCQNEQAWMDETQFAVDLNIIPRGGHRRRKSMEPKALGALSEPKTPQPPKGNAFSLSSRVPAQTEPKNPFLAKNLLIARRKSMQFLPKVGSPLSRKPLSVEY</sequence>
<dbReference type="STRING" id="42249.A0A317SH60"/>
<feature type="region of interest" description="Disordered" evidence="1">
    <location>
        <begin position="492"/>
        <end position="513"/>
    </location>
</feature>
<dbReference type="CDD" id="cd17716">
    <property type="entry name" value="BRCT_microcephalin_rpt1"/>
    <property type="match status" value="1"/>
</dbReference>
<dbReference type="PANTHER" id="PTHR14625">
    <property type="entry name" value="MICROCEPHALIN"/>
    <property type="match status" value="1"/>
</dbReference>
<proteinExistence type="predicted"/>
<reference evidence="3 4" key="1">
    <citation type="submission" date="2018-03" db="EMBL/GenBank/DDBJ databases">
        <title>Genomes of Pezizomycetes fungi and the evolution of truffles.</title>
        <authorList>
            <person name="Murat C."/>
            <person name="Payen T."/>
            <person name="Noel B."/>
            <person name="Kuo A."/>
            <person name="Martin F.M."/>
        </authorList>
    </citation>
    <scope>NUCLEOTIDE SEQUENCE [LARGE SCALE GENOMIC DNA]</scope>
    <source>
        <strain evidence="3">091103-1</strain>
    </source>
</reference>
<feature type="compositionally biased region" description="Low complexity" evidence="1">
    <location>
        <begin position="87"/>
        <end position="105"/>
    </location>
</feature>
<feature type="region of interest" description="Disordered" evidence="1">
    <location>
        <begin position="621"/>
        <end position="673"/>
    </location>
</feature>
<dbReference type="EMBL" id="PYWC01000088">
    <property type="protein sequence ID" value="PWW73067.1"/>
    <property type="molecule type" value="Genomic_DNA"/>
</dbReference>
<feature type="compositionally biased region" description="Basic residues" evidence="1">
    <location>
        <begin position="202"/>
        <end position="212"/>
    </location>
</feature>
<evidence type="ECO:0000259" key="2">
    <source>
        <dbReference type="PROSITE" id="PS50172"/>
    </source>
</evidence>
<evidence type="ECO:0000256" key="1">
    <source>
        <dbReference type="SAM" id="MobiDB-lite"/>
    </source>
</evidence>
<dbReference type="AlphaFoldDB" id="A0A317SH60"/>
<dbReference type="Proteomes" id="UP000246991">
    <property type="component" value="Unassembled WGS sequence"/>
</dbReference>
<dbReference type="InterPro" id="IPR036420">
    <property type="entry name" value="BRCT_dom_sf"/>
</dbReference>
<gene>
    <name evidence="3" type="ORF">C7212DRAFT_366148</name>
</gene>
<dbReference type="InterPro" id="IPR001357">
    <property type="entry name" value="BRCT_dom"/>
</dbReference>
<accession>A0A317SH60</accession>
<feature type="domain" description="BRCT" evidence="2">
    <location>
        <begin position="682"/>
        <end position="785"/>
    </location>
</feature>
<evidence type="ECO:0000313" key="4">
    <source>
        <dbReference type="Proteomes" id="UP000246991"/>
    </source>
</evidence>
<organism evidence="3 4">
    <name type="scientific">Tuber magnatum</name>
    <name type="common">white Piedmont truffle</name>
    <dbReference type="NCBI Taxonomy" id="42249"/>
    <lineage>
        <taxon>Eukaryota</taxon>
        <taxon>Fungi</taxon>
        <taxon>Dikarya</taxon>
        <taxon>Ascomycota</taxon>
        <taxon>Pezizomycotina</taxon>
        <taxon>Pezizomycetes</taxon>
        <taxon>Pezizales</taxon>
        <taxon>Tuberaceae</taxon>
        <taxon>Tuber</taxon>
    </lineage>
</organism>
<dbReference type="PROSITE" id="PS50172">
    <property type="entry name" value="BRCT"/>
    <property type="match status" value="1"/>
</dbReference>
<dbReference type="GO" id="GO:0000278">
    <property type="term" value="P:mitotic cell cycle"/>
    <property type="evidence" value="ECO:0007669"/>
    <property type="project" value="TreeGrafter"/>
</dbReference>